<accession>X0SHR8</accession>
<reference evidence="4" key="1">
    <citation type="journal article" date="2014" name="Front. Microbiol.">
        <title>High frequency of phylogenetically diverse reductive dehalogenase-homologous genes in deep subseafloor sedimentary metagenomes.</title>
        <authorList>
            <person name="Kawai M."/>
            <person name="Futagami T."/>
            <person name="Toyoda A."/>
            <person name="Takaki Y."/>
            <person name="Nishi S."/>
            <person name="Hori S."/>
            <person name="Arai W."/>
            <person name="Tsubouchi T."/>
            <person name="Morono Y."/>
            <person name="Uchiyama I."/>
            <person name="Ito T."/>
            <person name="Fujiyama A."/>
            <person name="Inagaki F."/>
            <person name="Takami H."/>
        </authorList>
    </citation>
    <scope>NUCLEOTIDE SEQUENCE</scope>
    <source>
        <strain evidence="4">Expedition CK06-06</strain>
    </source>
</reference>
<evidence type="ECO:0000256" key="3">
    <source>
        <dbReference type="SAM" id="Coils"/>
    </source>
</evidence>
<keyword evidence="1" id="KW-0489">Methyltransferase</keyword>
<evidence type="ECO:0000313" key="4">
    <source>
        <dbReference type="EMBL" id="GAF74661.1"/>
    </source>
</evidence>
<evidence type="ECO:0008006" key="5">
    <source>
        <dbReference type="Google" id="ProtNLM"/>
    </source>
</evidence>
<feature type="non-terminal residue" evidence="4">
    <location>
        <position position="1"/>
    </location>
</feature>
<dbReference type="GO" id="GO:0008168">
    <property type="term" value="F:methyltransferase activity"/>
    <property type="evidence" value="ECO:0007669"/>
    <property type="project" value="UniProtKB-KW"/>
</dbReference>
<dbReference type="GO" id="GO:0032259">
    <property type="term" value="P:methylation"/>
    <property type="evidence" value="ECO:0007669"/>
    <property type="project" value="UniProtKB-KW"/>
</dbReference>
<comment type="caution">
    <text evidence="4">The sequence shown here is derived from an EMBL/GenBank/DDBJ whole genome shotgun (WGS) entry which is preliminary data.</text>
</comment>
<name>X0SHR8_9ZZZZ</name>
<protein>
    <recommendedName>
        <fullName evidence="5">Site-specific DNA-methyltransferase (adenine-specific)</fullName>
    </recommendedName>
</protein>
<feature type="coiled-coil region" evidence="3">
    <location>
        <begin position="226"/>
        <end position="253"/>
    </location>
</feature>
<keyword evidence="2" id="KW-0808">Transferase</keyword>
<organism evidence="4">
    <name type="scientific">marine sediment metagenome</name>
    <dbReference type="NCBI Taxonomy" id="412755"/>
    <lineage>
        <taxon>unclassified sequences</taxon>
        <taxon>metagenomes</taxon>
        <taxon>ecological metagenomes</taxon>
    </lineage>
</organism>
<dbReference type="PANTHER" id="PTHR33841">
    <property type="entry name" value="DNA METHYLTRANSFERASE YEEA-RELATED"/>
    <property type="match status" value="1"/>
</dbReference>
<dbReference type="EMBL" id="BARS01005521">
    <property type="protein sequence ID" value="GAF74661.1"/>
    <property type="molecule type" value="Genomic_DNA"/>
</dbReference>
<dbReference type="AlphaFoldDB" id="X0SHR8"/>
<evidence type="ECO:0000256" key="2">
    <source>
        <dbReference type="ARBA" id="ARBA00022679"/>
    </source>
</evidence>
<dbReference type="InterPro" id="IPR050953">
    <property type="entry name" value="N4_N6_ade-DNA_methylase"/>
</dbReference>
<proteinExistence type="predicted"/>
<sequence length="266" mass="30788">GVYWIDTIDEINSLIEFNNVTHGAKRHIPSITAKVEKDLVYPLLRGKDVRKWNAKPIISIIIPQDLQKRHNGMSESIMNSNYPLTYDYLCQFKTELSSRRTFQKFLKPNNLPFYSLYDIKNYTFSAYKVVWKEISTKIEGAVVHKKDSRVIIPDHKLVFVEFNDDSESHFFCALINSTPFNFFALSSSVTTQHAPKVLREIMVPQFDPSDSTHQDLSRLSKESHRKTAAGIDVIDLEEQIDELTAEIWELTMEELKNIKDSSAELR</sequence>
<dbReference type="PANTHER" id="PTHR33841:SF4">
    <property type="entry name" value="RESTRICTION MODIFICATION SYSTEM DNA SPECIFICITY DOMAIN"/>
    <property type="match status" value="1"/>
</dbReference>
<keyword evidence="3" id="KW-0175">Coiled coil</keyword>
<gene>
    <name evidence="4" type="ORF">S01H1_10828</name>
</gene>
<evidence type="ECO:0000256" key="1">
    <source>
        <dbReference type="ARBA" id="ARBA00022603"/>
    </source>
</evidence>